<feature type="signal peptide" evidence="2">
    <location>
        <begin position="1"/>
        <end position="21"/>
    </location>
</feature>
<dbReference type="AlphaFoldDB" id="A0A0D7AMW5"/>
<evidence type="ECO:0000313" key="3">
    <source>
        <dbReference type="EMBL" id="KIY52133.1"/>
    </source>
</evidence>
<reference evidence="3 4" key="1">
    <citation type="journal article" date="2015" name="Fungal Genet. Biol.">
        <title>Evolution of novel wood decay mechanisms in Agaricales revealed by the genome sequences of Fistulina hepatica and Cylindrobasidium torrendii.</title>
        <authorList>
            <person name="Floudas D."/>
            <person name="Held B.W."/>
            <person name="Riley R."/>
            <person name="Nagy L.G."/>
            <person name="Koehler G."/>
            <person name="Ransdell A.S."/>
            <person name="Younus H."/>
            <person name="Chow J."/>
            <person name="Chiniquy J."/>
            <person name="Lipzen A."/>
            <person name="Tritt A."/>
            <person name="Sun H."/>
            <person name="Haridas S."/>
            <person name="LaButti K."/>
            <person name="Ohm R.A."/>
            <person name="Kues U."/>
            <person name="Blanchette R.A."/>
            <person name="Grigoriev I.V."/>
            <person name="Minto R.E."/>
            <person name="Hibbett D.S."/>
        </authorList>
    </citation>
    <scope>NUCLEOTIDE SEQUENCE [LARGE SCALE GENOMIC DNA]</scope>
    <source>
        <strain evidence="3 4">ATCC 64428</strain>
    </source>
</reference>
<evidence type="ECO:0000256" key="2">
    <source>
        <dbReference type="SAM" id="SignalP"/>
    </source>
</evidence>
<name>A0A0D7AMW5_9AGAR</name>
<evidence type="ECO:0000256" key="1">
    <source>
        <dbReference type="ARBA" id="ARBA00022801"/>
    </source>
</evidence>
<dbReference type="PANTHER" id="PTHR33886">
    <property type="entry name" value="UNSATURATED RHAMNOGALACTURONAN HYDROLASE (EUROFUNG)"/>
    <property type="match status" value="1"/>
</dbReference>
<keyword evidence="1" id="KW-0378">Hydrolase</keyword>
<dbReference type="Proteomes" id="UP000054144">
    <property type="component" value="Unassembled WGS sequence"/>
</dbReference>
<accession>A0A0D7AMW5</accession>
<dbReference type="Pfam" id="PF07470">
    <property type="entry name" value="Glyco_hydro_88"/>
    <property type="match status" value="2"/>
</dbReference>
<dbReference type="OrthoDB" id="540611at2759"/>
<dbReference type="EMBL" id="KN881645">
    <property type="protein sequence ID" value="KIY52133.1"/>
    <property type="molecule type" value="Genomic_DNA"/>
</dbReference>
<dbReference type="GO" id="GO:0005975">
    <property type="term" value="P:carbohydrate metabolic process"/>
    <property type="evidence" value="ECO:0007669"/>
    <property type="project" value="InterPro"/>
</dbReference>
<keyword evidence="3" id="KW-0326">Glycosidase</keyword>
<gene>
    <name evidence="3" type="ORF">FISHEDRAFT_63903</name>
</gene>
<proteinExistence type="predicted"/>
<dbReference type="SUPFAM" id="SSF48208">
    <property type="entry name" value="Six-hairpin glycosidases"/>
    <property type="match status" value="1"/>
</dbReference>
<feature type="chain" id="PRO_5002316294" evidence="2">
    <location>
        <begin position="22"/>
        <end position="291"/>
    </location>
</feature>
<organism evidence="3 4">
    <name type="scientific">Fistulina hepatica ATCC 64428</name>
    <dbReference type="NCBI Taxonomy" id="1128425"/>
    <lineage>
        <taxon>Eukaryota</taxon>
        <taxon>Fungi</taxon>
        <taxon>Dikarya</taxon>
        <taxon>Basidiomycota</taxon>
        <taxon>Agaricomycotina</taxon>
        <taxon>Agaricomycetes</taxon>
        <taxon>Agaricomycetidae</taxon>
        <taxon>Agaricales</taxon>
        <taxon>Fistulinaceae</taxon>
        <taxon>Fistulina</taxon>
    </lineage>
</organism>
<protein>
    <submittedName>
        <fullName evidence="3">Six-hairpin glycosidase</fullName>
    </submittedName>
</protein>
<evidence type="ECO:0000313" key="4">
    <source>
        <dbReference type="Proteomes" id="UP000054144"/>
    </source>
</evidence>
<sequence>MLSDLSLVLVSVAVLAQIVLAHSDSYAATDNLTYHDYILAGATDIVADDGSIVNSYDITDYALDPLRISPTLLYLYACIYHQIGYAKRKTAAETYMTQLRSPLRMAEGQFWHKLIYPNQSIFHYGNSTAWDDIKIWDRVVGWSSMLLADIIPVLSSHYKGVYLSILRYFIPKLVDAADEDTGIWWLAIMQPDHAGNYFKSSDAAMFVYSMLKSVRFDHLSDEDGSIVAAAVRAYEYMVENRVIESDVGIMNWENSFNRSFEYCIEQPVDENGLKGLAAFLLASLEYEQLYA</sequence>
<keyword evidence="2" id="KW-0732">Signal</keyword>
<dbReference type="InterPro" id="IPR010905">
    <property type="entry name" value="Glyco_hydro_88"/>
</dbReference>
<dbReference type="InterPro" id="IPR008928">
    <property type="entry name" value="6-hairpin_glycosidase_sf"/>
</dbReference>
<dbReference type="InterPro" id="IPR052043">
    <property type="entry name" value="PolySaccharide_Degr_Enz"/>
</dbReference>
<dbReference type="GO" id="GO:0016798">
    <property type="term" value="F:hydrolase activity, acting on glycosyl bonds"/>
    <property type="evidence" value="ECO:0007669"/>
    <property type="project" value="UniProtKB-KW"/>
</dbReference>
<dbReference type="InterPro" id="IPR012341">
    <property type="entry name" value="6hp_glycosidase-like_sf"/>
</dbReference>
<keyword evidence="4" id="KW-1185">Reference proteome</keyword>
<dbReference type="Gene3D" id="1.50.10.10">
    <property type="match status" value="2"/>
</dbReference>
<dbReference type="PANTHER" id="PTHR33886:SF8">
    <property type="entry name" value="UNSATURATED RHAMNOGALACTURONAN HYDROLASE (EUROFUNG)"/>
    <property type="match status" value="1"/>
</dbReference>